<evidence type="ECO:0000259" key="2">
    <source>
        <dbReference type="Pfam" id="PF13360"/>
    </source>
</evidence>
<feature type="region of interest" description="Disordered" evidence="1">
    <location>
        <begin position="398"/>
        <end position="511"/>
    </location>
</feature>
<feature type="region of interest" description="Disordered" evidence="1">
    <location>
        <begin position="25"/>
        <end position="48"/>
    </location>
</feature>
<dbReference type="RefSeq" id="WP_180842636.1">
    <property type="nucleotide sequence ID" value="NZ_CP059154.1"/>
</dbReference>
<dbReference type="GeneID" id="56143081"/>
<dbReference type="KEGG" id="nay:HYG81_07710"/>
<dbReference type="Pfam" id="PF13360">
    <property type="entry name" value="PQQ_2"/>
    <property type="match status" value="2"/>
</dbReference>
<dbReference type="Proteomes" id="UP000510869">
    <property type="component" value="Chromosome"/>
</dbReference>
<dbReference type="InterPro" id="IPR002372">
    <property type="entry name" value="PQQ_rpt_dom"/>
</dbReference>
<dbReference type="Gene3D" id="2.40.128.630">
    <property type="match status" value="1"/>
</dbReference>
<gene>
    <name evidence="3" type="ORF">HYG81_07710</name>
</gene>
<feature type="domain" description="Pyrrolo-quinoline quinone repeat" evidence="2">
    <location>
        <begin position="176"/>
        <end position="290"/>
    </location>
</feature>
<evidence type="ECO:0000256" key="1">
    <source>
        <dbReference type="SAM" id="MobiDB-lite"/>
    </source>
</evidence>
<dbReference type="PROSITE" id="PS51318">
    <property type="entry name" value="TAT"/>
    <property type="match status" value="1"/>
</dbReference>
<organism evidence="3 4">
    <name type="scientific">Natrinema zhouii</name>
    <dbReference type="NCBI Taxonomy" id="1710539"/>
    <lineage>
        <taxon>Archaea</taxon>
        <taxon>Methanobacteriati</taxon>
        <taxon>Methanobacteriota</taxon>
        <taxon>Stenosarchaea group</taxon>
        <taxon>Halobacteria</taxon>
        <taxon>Halobacteriales</taxon>
        <taxon>Natrialbaceae</taxon>
        <taxon>Natrinema</taxon>
    </lineage>
</organism>
<feature type="compositionally biased region" description="Acidic residues" evidence="1">
    <location>
        <begin position="452"/>
        <end position="467"/>
    </location>
</feature>
<protein>
    <submittedName>
        <fullName evidence="3">PQQ-binding-like beta-propeller repeat protein</fullName>
    </submittedName>
</protein>
<feature type="compositionally biased region" description="Polar residues" evidence="1">
    <location>
        <begin position="485"/>
        <end position="498"/>
    </location>
</feature>
<dbReference type="AlphaFoldDB" id="A0A7D6CQQ7"/>
<dbReference type="Gene3D" id="2.130.10.10">
    <property type="entry name" value="YVTN repeat-like/Quinoprotein amine dehydrogenase"/>
    <property type="match status" value="1"/>
</dbReference>
<feature type="compositionally biased region" description="Polar residues" evidence="1">
    <location>
        <begin position="26"/>
        <end position="36"/>
    </location>
</feature>
<dbReference type="InterPro" id="IPR011047">
    <property type="entry name" value="Quinoprotein_ADH-like_sf"/>
</dbReference>
<evidence type="ECO:0000313" key="4">
    <source>
        <dbReference type="Proteomes" id="UP000510869"/>
    </source>
</evidence>
<dbReference type="InterPro" id="IPR018391">
    <property type="entry name" value="PQQ_b-propeller_rpt"/>
</dbReference>
<feature type="domain" description="Pyrrolo-quinoline quinone repeat" evidence="2">
    <location>
        <begin position="69"/>
        <end position="144"/>
    </location>
</feature>
<dbReference type="EMBL" id="CP059154">
    <property type="protein sequence ID" value="QLK27475.1"/>
    <property type="molecule type" value="Genomic_DNA"/>
</dbReference>
<proteinExistence type="predicted"/>
<evidence type="ECO:0000313" key="3">
    <source>
        <dbReference type="EMBL" id="QLK27475.1"/>
    </source>
</evidence>
<name>A0A7D6CQQ7_9EURY</name>
<dbReference type="OrthoDB" id="145878at2157"/>
<reference evidence="3 4" key="1">
    <citation type="submission" date="2020-07" db="EMBL/GenBank/DDBJ databases">
        <title>Natrinema (YPL30) sp. nov. and Haloterrigena xxxxxx (YPL8) sp. nov., isolated from a salt mine.</title>
        <authorList>
            <person name="Cui H."/>
        </authorList>
    </citation>
    <scope>NUCLEOTIDE SEQUENCE [LARGE SCALE GENOMIC DNA]</scope>
    <source>
        <strain evidence="3 4">YPL13</strain>
    </source>
</reference>
<accession>A0A7D6CQQ7</accession>
<dbReference type="SMART" id="SM00564">
    <property type="entry name" value="PQQ"/>
    <property type="match status" value="4"/>
</dbReference>
<keyword evidence="4" id="KW-1185">Reference proteome</keyword>
<dbReference type="InterPro" id="IPR006311">
    <property type="entry name" value="TAT_signal"/>
</dbReference>
<dbReference type="PANTHER" id="PTHR34512">
    <property type="entry name" value="CELL SURFACE PROTEIN"/>
    <property type="match status" value="1"/>
</dbReference>
<dbReference type="SUPFAM" id="SSF50998">
    <property type="entry name" value="Quinoprotein alcohol dehydrogenase-like"/>
    <property type="match status" value="1"/>
</dbReference>
<dbReference type="InterPro" id="IPR015943">
    <property type="entry name" value="WD40/YVTN_repeat-like_dom_sf"/>
</dbReference>
<sequence length="536" mass="56808">MEELRRRTLLGTGAALVAGGSLASARTGNVGQQSSIEEPEGWSSYDGNPANGRYVPAEDGIAKPDTVAWEYEEAGDLAVVDGTVYLRTYGNEIHALDAADGSVEWTNETISAEGAPAVANDTVYVGGGQLTALNAADGSVRWQRKFDFEPAEYKRRWGFPVSSPTIVDGRLYVAVDGTIYALDPTDGSTDWKRDTVDVDLNSHPEYKESNIETFQFETEPVSVANGSVYAVTEEPGEATVALDAMTGENQWTSRGDLRVEGPLTASETAVYGHVSGQPGSHRINAETGEQWVIVYGIYADATKGDIRATYDDARVRVETYSDDSGNELWTSPAFPRSSVGDGGSIAIIGQTLLFTLHPNLEEDKSAIAYDLADGSERWVVSNSDDIDISPIKAVDSETIYDDGSDGLRALRSTDNTEDSGGDENKGSDDENESGGDGTNGETGNNGDRTDDRTDDTDGDSNGDENESTEAGGDNNESDTDGATDENGSTADGNGSGVDNDTEDSTPGFTPIASLAAGALGLEGLRRRALGDETDRE</sequence>
<dbReference type="PANTHER" id="PTHR34512:SF30">
    <property type="entry name" value="OUTER MEMBRANE PROTEIN ASSEMBLY FACTOR BAMB"/>
    <property type="match status" value="1"/>
</dbReference>